<organism evidence="1 2">
    <name type="scientific">Actinidia rufa</name>
    <dbReference type="NCBI Taxonomy" id="165716"/>
    <lineage>
        <taxon>Eukaryota</taxon>
        <taxon>Viridiplantae</taxon>
        <taxon>Streptophyta</taxon>
        <taxon>Embryophyta</taxon>
        <taxon>Tracheophyta</taxon>
        <taxon>Spermatophyta</taxon>
        <taxon>Magnoliopsida</taxon>
        <taxon>eudicotyledons</taxon>
        <taxon>Gunneridae</taxon>
        <taxon>Pentapetalae</taxon>
        <taxon>asterids</taxon>
        <taxon>Ericales</taxon>
        <taxon>Actinidiaceae</taxon>
        <taxon>Actinidia</taxon>
    </lineage>
</organism>
<accession>A0A7J0EQ44</accession>
<dbReference type="EMBL" id="BJWL01000006">
    <property type="protein sequence ID" value="GFY88543.1"/>
    <property type="molecule type" value="Genomic_DNA"/>
</dbReference>
<evidence type="ECO:0000313" key="1">
    <source>
        <dbReference type="EMBL" id="GFY88543.1"/>
    </source>
</evidence>
<sequence>MTPATASTTIGPCRDPHPSPTIALCPIVTILPAPSPKGFAVVGLGRKEWRCKGEVVGRWLVVIIGTSRGAEEQGKGLECIGGGGGGSRQWLDCRVGLGLHLGKADEGQFGDNAGVLR</sequence>
<comment type="caution">
    <text evidence="1">The sequence shown here is derived from an EMBL/GenBank/DDBJ whole genome shotgun (WGS) entry which is preliminary data.</text>
</comment>
<dbReference type="Proteomes" id="UP000585474">
    <property type="component" value="Unassembled WGS sequence"/>
</dbReference>
<dbReference type="AlphaFoldDB" id="A0A7J0EQ44"/>
<name>A0A7J0EQ44_9ERIC</name>
<evidence type="ECO:0000313" key="2">
    <source>
        <dbReference type="Proteomes" id="UP000585474"/>
    </source>
</evidence>
<gene>
    <name evidence="1" type="ORF">Acr_06g0004830</name>
</gene>
<reference evidence="1 2" key="1">
    <citation type="submission" date="2019-07" db="EMBL/GenBank/DDBJ databases">
        <title>De Novo Assembly of kiwifruit Actinidia rufa.</title>
        <authorList>
            <person name="Sugita-Konishi S."/>
            <person name="Sato K."/>
            <person name="Mori E."/>
            <person name="Abe Y."/>
            <person name="Kisaki G."/>
            <person name="Hamano K."/>
            <person name="Suezawa K."/>
            <person name="Otani M."/>
            <person name="Fukuda T."/>
            <person name="Manabe T."/>
            <person name="Gomi K."/>
            <person name="Tabuchi M."/>
            <person name="Akimitsu K."/>
            <person name="Kataoka I."/>
        </authorList>
    </citation>
    <scope>NUCLEOTIDE SEQUENCE [LARGE SCALE GENOMIC DNA]</scope>
    <source>
        <strain evidence="2">cv. Fuchu</strain>
    </source>
</reference>
<protein>
    <submittedName>
        <fullName evidence="1">Uncharacterized protein</fullName>
    </submittedName>
</protein>
<keyword evidence="2" id="KW-1185">Reference proteome</keyword>
<proteinExistence type="predicted"/>